<evidence type="ECO:0000313" key="1">
    <source>
        <dbReference type="EMBL" id="TYI22001.1"/>
    </source>
</evidence>
<evidence type="ECO:0000313" key="2">
    <source>
        <dbReference type="Proteomes" id="UP000322667"/>
    </source>
</evidence>
<name>A0A5D2Q0N0_GOSTO</name>
<sequence length="67" mass="8223">MHFRIFEKALDSSRLICQHKSLERWLMQLWRPICTVRSYIFIAQMIRSFRITLSPFLYCQNPNRCDL</sequence>
<accession>A0A5D2Q0N0</accession>
<dbReference type="EMBL" id="CM017615">
    <property type="protein sequence ID" value="TYI22001.1"/>
    <property type="molecule type" value="Genomic_DNA"/>
</dbReference>
<keyword evidence="2" id="KW-1185">Reference proteome</keyword>
<reference evidence="1 2" key="1">
    <citation type="submission" date="2019-07" db="EMBL/GenBank/DDBJ databases">
        <title>WGS assembly of Gossypium tomentosum.</title>
        <authorList>
            <person name="Chen Z.J."/>
            <person name="Sreedasyam A."/>
            <person name="Ando A."/>
            <person name="Song Q."/>
            <person name="De L."/>
            <person name="Hulse-Kemp A."/>
            <person name="Ding M."/>
            <person name="Ye W."/>
            <person name="Kirkbride R."/>
            <person name="Jenkins J."/>
            <person name="Plott C."/>
            <person name="Lovell J."/>
            <person name="Lin Y.-M."/>
            <person name="Vaughn R."/>
            <person name="Liu B."/>
            <person name="Li W."/>
            <person name="Simpson S."/>
            <person name="Scheffler B."/>
            <person name="Saski C."/>
            <person name="Grover C."/>
            <person name="Hu G."/>
            <person name="Conover J."/>
            <person name="Carlson J."/>
            <person name="Shu S."/>
            <person name="Boston L."/>
            <person name="Williams M."/>
            <person name="Peterson D."/>
            <person name="Mcgee K."/>
            <person name="Jones D."/>
            <person name="Wendel J."/>
            <person name="Stelly D."/>
            <person name="Grimwood J."/>
            <person name="Schmutz J."/>
        </authorList>
    </citation>
    <scope>NUCLEOTIDE SEQUENCE [LARGE SCALE GENOMIC DNA]</scope>
    <source>
        <strain evidence="1">7179.01</strain>
    </source>
</reference>
<protein>
    <submittedName>
        <fullName evidence="1">Uncharacterized protein</fullName>
    </submittedName>
</protein>
<gene>
    <name evidence="1" type="ORF">ES332_A06G076600v1</name>
</gene>
<dbReference type="AlphaFoldDB" id="A0A5D2Q0N0"/>
<dbReference type="Proteomes" id="UP000322667">
    <property type="component" value="Chromosome A06"/>
</dbReference>
<organism evidence="1 2">
    <name type="scientific">Gossypium tomentosum</name>
    <name type="common">Hawaiian cotton</name>
    <name type="synonym">Gossypium sandvicense</name>
    <dbReference type="NCBI Taxonomy" id="34277"/>
    <lineage>
        <taxon>Eukaryota</taxon>
        <taxon>Viridiplantae</taxon>
        <taxon>Streptophyta</taxon>
        <taxon>Embryophyta</taxon>
        <taxon>Tracheophyta</taxon>
        <taxon>Spermatophyta</taxon>
        <taxon>Magnoliopsida</taxon>
        <taxon>eudicotyledons</taxon>
        <taxon>Gunneridae</taxon>
        <taxon>Pentapetalae</taxon>
        <taxon>rosids</taxon>
        <taxon>malvids</taxon>
        <taxon>Malvales</taxon>
        <taxon>Malvaceae</taxon>
        <taxon>Malvoideae</taxon>
        <taxon>Gossypium</taxon>
    </lineage>
</organism>
<proteinExistence type="predicted"/>